<sequence length="1219" mass="137830">MPSPESTPDLGTLSATLAGEWDHVKDGSKSGPGGIPVLNAVEDRINALQGKTSTYAPLITATITAIESTGVAEAVKEGIDHFFDGMPVFMNALDAVADLHPFIGVAVMAFKTVYTLELKRRDNEKKIIALYVEMKDMMAVLLQYDVRDEKLIAPDNRSIEDRMKTLIQKTADDIKACSNACDTFAKKKLIAKVFQGPMWDTKLLGFVSTFTKRRSEFEFALTIHTSQGMDAANAKLGDVDDTTKDINAKMDIMMELFQTLVSNEQKSIADMVHAKGGVKAVRNNDKLLKEVDAQANKSMSKGDGHRLGSSYGLEELKEDLLDDPDTAIQKNMVVFSRKFEVQKRQIVDELTLVVTRETDRIIKEVKSGAHERIMDKSIHEIWHEMEWRGNVKARHFVLALRDYYVEKLSGDGQQEVRGISKAVGSQDPDAWAIKFIDVVRLQPILEAFDDDASGFITVAEMNRFTSARPLDWSLAHWVAFWAVGWRSAIVDYASKIEAIFAKMEGIHSDILPPNRQSVDDYFRWVWDIVHTLTVTLKDEVMGPNQEKFTKYIESEEARLKANLEAVDYIIDGKDTLSLITGVGRPEKTVFPVLYLLMKRHYDIMKIARTKVISSKEMFDSVESMLYVKDVIMDRLRDLKNIFLQQKLDPDSQFKTFAYGIFKFFHKETDLWTPAYVKTLDPDVTPYDAETEEEVKPENVLKHEYKDELTYDNWVYDGETISREPDSTDVELPLKDIIGHWQGYYYNDSGERDTGGGESMFTEVIEHAEGDRNVKAVAWSSRGRYTVDGSCSTNSEGVVEVKMTKTFTGSTWKKIYFEGTYDAEHATINGKYGVSADSSNWSNQMIFKRIPPQYFAYYPDNAALSKNKARSLWNFAIQSVCRDIRCQNWSWSYFQQRRDDRNDFINLYLRWLYYGKPLTNDEHKRLTEAAQRISPADACFYISRALYIKATTAVHENAFCDSCGGRIGGPRVICLDCVIQSSKTFNTLDLCELEECVSSRVTVEYRQDLAAPHEPSHHLMKVRTVVLTRQHGRVDREARAALKKVEGMCKKLSEQKPKAPTVKAPEDDKSLTVPNSDTLNVPTSPVERPMSRASKRLSTATSNTHVDPEPGVPICSACKDPLTLPCWYCAKCEEDTYICNACDSKGVPKLDRENNTHNETHFLVRCQHPAKAAEETSTDQRLISLEARFDELANRIGGLESLLQRLAGVKAAEVGLTLQT</sequence>
<gene>
    <name evidence="1" type="ORF">BV25DRAFT_1806058</name>
</gene>
<evidence type="ECO:0000313" key="1">
    <source>
        <dbReference type="EMBL" id="KAI0061177.1"/>
    </source>
</evidence>
<accession>A0ACB8SY82</accession>
<comment type="caution">
    <text evidence="1">The sequence shown here is derived from an EMBL/GenBank/DDBJ whole genome shotgun (WGS) entry which is preliminary data.</text>
</comment>
<evidence type="ECO:0000313" key="2">
    <source>
        <dbReference type="Proteomes" id="UP000814140"/>
    </source>
</evidence>
<dbReference type="EMBL" id="MU277214">
    <property type="protein sequence ID" value="KAI0061177.1"/>
    <property type="molecule type" value="Genomic_DNA"/>
</dbReference>
<dbReference type="Proteomes" id="UP000814140">
    <property type="component" value="Unassembled WGS sequence"/>
</dbReference>
<keyword evidence="2" id="KW-1185">Reference proteome</keyword>
<protein>
    <submittedName>
        <fullName evidence="1">Uncharacterized protein</fullName>
    </submittedName>
</protein>
<organism evidence="1 2">
    <name type="scientific">Artomyces pyxidatus</name>
    <dbReference type="NCBI Taxonomy" id="48021"/>
    <lineage>
        <taxon>Eukaryota</taxon>
        <taxon>Fungi</taxon>
        <taxon>Dikarya</taxon>
        <taxon>Basidiomycota</taxon>
        <taxon>Agaricomycotina</taxon>
        <taxon>Agaricomycetes</taxon>
        <taxon>Russulales</taxon>
        <taxon>Auriscalpiaceae</taxon>
        <taxon>Artomyces</taxon>
    </lineage>
</organism>
<proteinExistence type="predicted"/>
<name>A0ACB8SY82_9AGAM</name>
<reference evidence="1" key="1">
    <citation type="submission" date="2021-03" db="EMBL/GenBank/DDBJ databases">
        <authorList>
            <consortium name="DOE Joint Genome Institute"/>
            <person name="Ahrendt S."/>
            <person name="Looney B.P."/>
            <person name="Miyauchi S."/>
            <person name="Morin E."/>
            <person name="Drula E."/>
            <person name="Courty P.E."/>
            <person name="Chicoki N."/>
            <person name="Fauchery L."/>
            <person name="Kohler A."/>
            <person name="Kuo A."/>
            <person name="Labutti K."/>
            <person name="Pangilinan J."/>
            <person name="Lipzen A."/>
            <person name="Riley R."/>
            <person name="Andreopoulos W."/>
            <person name="He G."/>
            <person name="Johnson J."/>
            <person name="Barry K.W."/>
            <person name="Grigoriev I.V."/>
            <person name="Nagy L."/>
            <person name="Hibbett D."/>
            <person name="Henrissat B."/>
            <person name="Matheny P.B."/>
            <person name="Labbe J."/>
            <person name="Martin F."/>
        </authorList>
    </citation>
    <scope>NUCLEOTIDE SEQUENCE</scope>
    <source>
        <strain evidence="1">HHB10654</strain>
    </source>
</reference>
<reference evidence="1" key="2">
    <citation type="journal article" date="2022" name="New Phytol.">
        <title>Evolutionary transition to the ectomycorrhizal habit in the genomes of a hyperdiverse lineage of mushroom-forming fungi.</title>
        <authorList>
            <person name="Looney B."/>
            <person name="Miyauchi S."/>
            <person name="Morin E."/>
            <person name="Drula E."/>
            <person name="Courty P.E."/>
            <person name="Kohler A."/>
            <person name="Kuo A."/>
            <person name="LaButti K."/>
            <person name="Pangilinan J."/>
            <person name="Lipzen A."/>
            <person name="Riley R."/>
            <person name="Andreopoulos W."/>
            <person name="He G."/>
            <person name="Johnson J."/>
            <person name="Nolan M."/>
            <person name="Tritt A."/>
            <person name="Barry K.W."/>
            <person name="Grigoriev I.V."/>
            <person name="Nagy L.G."/>
            <person name="Hibbett D."/>
            <person name="Henrissat B."/>
            <person name="Matheny P.B."/>
            <person name="Labbe J."/>
            <person name="Martin F.M."/>
        </authorList>
    </citation>
    <scope>NUCLEOTIDE SEQUENCE</scope>
    <source>
        <strain evidence="1">HHB10654</strain>
    </source>
</reference>